<feature type="compositionally biased region" description="Polar residues" evidence="2">
    <location>
        <begin position="141"/>
        <end position="155"/>
    </location>
</feature>
<feature type="domain" description="YTH" evidence="3">
    <location>
        <begin position="1"/>
        <end position="72"/>
    </location>
</feature>
<dbReference type="GO" id="GO:1990247">
    <property type="term" value="F:N6-methyladenosine-containing RNA reader activity"/>
    <property type="evidence" value="ECO:0007669"/>
    <property type="project" value="UniProtKB-UniRule"/>
</dbReference>
<reference evidence="5" key="2">
    <citation type="submission" date="2014-06" db="EMBL/GenBank/DDBJ databases">
        <authorList>
            <person name="Genoscope - CEA"/>
        </authorList>
    </citation>
    <scope>NUCLEOTIDE SEQUENCE</scope>
</reference>
<sequence>MIGPVDFVKSVEYWKQDKWSGQFPVKWHIIKDVPNSQFRHIILENNDNKPVTNSRDTQEVSIEMLKIFKNYGAETSILDDFVFYEEREKVIQERKASRQPSLPSGAGEPASAALQSEFIKNMSKSFAQVVRLEEGSKASPDATTTTIAVSSGHSN</sequence>
<dbReference type="Gene3D" id="3.10.590.10">
    <property type="entry name" value="ph1033 like domains"/>
    <property type="match status" value="1"/>
</dbReference>
<reference evidence="5 6" key="1">
    <citation type="journal article" date="2014" name="Science">
        <title>Plant genetics. Early allopolyploid evolution in the post-Neolithic Brassica napus oilseed genome.</title>
        <authorList>
            <person name="Chalhoub B."/>
            <person name="Denoeud F."/>
            <person name="Liu S."/>
            <person name="Parkin I.A."/>
            <person name="Tang H."/>
            <person name="Wang X."/>
            <person name="Chiquet J."/>
            <person name="Belcram H."/>
            <person name="Tong C."/>
            <person name="Samans B."/>
            <person name="Correa M."/>
            <person name="Da Silva C."/>
            <person name="Just J."/>
            <person name="Falentin C."/>
            <person name="Koh C.S."/>
            <person name="Le Clainche I."/>
            <person name="Bernard M."/>
            <person name="Bento P."/>
            <person name="Noel B."/>
            <person name="Labadie K."/>
            <person name="Alberti A."/>
            <person name="Charles M."/>
            <person name="Arnaud D."/>
            <person name="Guo H."/>
            <person name="Daviaud C."/>
            <person name="Alamery S."/>
            <person name="Jabbari K."/>
            <person name="Zhao M."/>
            <person name="Edger P.P."/>
            <person name="Chelaifa H."/>
            <person name="Tack D."/>
            <person name="Lassalle G."/>
            <person name="Mestiri I."/>
            <person name="Schnel N."/>
            <person name="Le Paslier M.C."/>
            <person name="Fan G."/>
            <person name="Renault V."/>
            <person name="Bayer P.E."/>
            <person name="Golicz A.A."/>
            <person name="Manoli S."/>
            <person name="Lee T.H."/>
            <person name="Thi V.H."/>
            <person name="Chalabi S."/>
            <person name="Hu Q."/>
            <person name="Fan C."/>
            <person name="Tollenaere R."/>
            <person name="Lu Y."/>
            <person name="Battail C."/>
            <person name="Shen J."/>
            <person name="Sidebottom C.H."/>
            <person name="Wang X."/>
            <person name="Canaguier A."/>
            <person name="Chauveau A."/>
            <person name="Berard A."/>
            <person name="Deniot G."/>
            <person name="Guan M."/>
            <person name="Liu Z."/>
            <person name="Sun F."/>
            <person name="Lim Y.P."/>
            <person name="Lyons E."/>
            <person name="Town C.D."/>
            <person name="Bancroft I."/>
            <person name="Wang X."/>
            <person name="Meng J."/>
            <person name="Ma J."/>
            <person name="Pires J.C."/>
            <person name="King G.J."/>
            <person name="Brunel D."/>
            <person name="Delourme R."/>
            <person name="Renard M."/>
            <person name="Aury J.M."/>
            <person name="Adams K.L."/>
            <person name="Batley J."/>
            <person name="Snowdon R.J."/>
            <person name="Tost J."/>
            <person name="Edwards D."/>
            <person name="Zhou Y."/>
            <person name="Hua W."/>
            <person name="Sharpe A.G."/>
            <person name="Paterson A.H."/>
            <person name="Guan C."/>
            <person name="Wincker P."/>
        </authorList>
    </citation>
    <scope>NUCLEOTIDE SEQUENCE [LARGE SCALE GENOMIC DNA]</scope>
    <source>
        <strain evidence="6">cv. Darmor-bzh</strain>
    </source>
</reference>
<comment type="similarity">
    <text evidence="1">Belongs to the YTHDF family.</text>
</comment>
<dbReference type="PaxDb" id="3708-A0A078IPP0"/>
<dbReference type="SMR" id="A0A078IPP0"/>
<organism evidence="5 6">
    <name type="scientific">Brassica napus</name>
    <name type="common">Rape</name>
    <dbReference type="NCBI Taxonomy" id="3708"/>
    <lineage>
        <taxon>Eukaryota</taxon>
        <taxon>Viridiplantae</taxon>
        <taxon>Streptophyta</taxon>
        <taxon>Embryophyta</taxon>
        <taxon>Tracheophyta</taxon>
        <taxon>Spermatophyta</taxon>
        <taxon>Magnoliopsida</taxon>
        <taxon>eudicotyledons</taxon>
        <taxon>Gunneridae</taxon>
        <taxon>Pentapetalae</taxon>
        <taxon>rosids</taxon>
        <taxon>malvids</taxon>
        <taxon>Brassicales</taxon>
        <taxon>Brassicaceae</taxon>
        <taxon>Brassiceae</taxon>
        <taxon>Brassica</taxon>
    </lineage>
</organism>
<dbReference type="PANTHER" id="PTHR12357:SF89">
    <property type="entry name" value="YTH DOMAIN-CONTAINING FAMILY PROTEIN"/>
    <property type="match status" value="1"/>
</dbReference>
<evidence type="ECO:0000256" key="2">
    <source>
        <dbReference type="SAM" id="MobiDB-lite"/>
    </source>
</evidence>
<keyword evidence="1" id="KW-0694">RNA-binding</keyword>
<feature type="region of interest" description="Disordered" evidence="2">
    <location>
        <begin position="133"/>
        <end position="155"/>
    </location>
</feature>
<accession>A0A078IPP0</accession>
<dbReference type="GO" id="GO:0003729">
    <property type="term" value="F:mRNA binding"/>
    <property type="evidence" value="ECO:0007669"/>
    <property type="project" value="UniProtKB-UniRule"/>
</dbReference>
<dbReference type="Pfam" id="PF04146">
    <property type="entry name" value="YTH"/>
    <property type="match status" value="1"/>
</dbReference>
<dbReference type="PROSITE" id="PS50882">
    <property type="entry name" value="YTH"/>
    <property type="match status" value="1"/>
</dbReference>
<name>A0A078IPP0_BRANA</name>
<evidence type="ECO:0000313" key="4">
    <source>
        <dbReference type="EMBL" id="CAF1704301.1"/>
    </source>
</evidence>
<proteinExistence type="inferred from homology"/>
<dbReference type="PANTHER" id="PTHR12357">
    <property type="entry name" value="YTH YT521-B HOMOLOGY DOMAIN-CONTAINING"/>
    <property type="match status" value="1"/>
</dbReference>
<evidence type="ECO:0000259" key="3">
    <source>
        <dbReference type="PROSITE" id="PS50882"/>
    </source>
</evidence>
<dbReference type="Proteomes" id="UP001295469">
    <property type="component" value="Chromosome C03"/>
</dbReference>
<dbReference type="Proteomes" id="UP000028999">
    <property type="component" value="Unassembled WGS sequence"/>
</dbReference>
<evidence type="ECO:0000313" key="5">
    <source>
        <dbReference type="EMBL" id="CDY51902.1"/>
    </source>
</evidence>
<gene>
    <name evidence="5" type="primary">BnaC03g73650D</name>
    <name evidence="4" type="ORF">DARMORV10_C03P46100.1</name>
    <name evidence="5" type="ORF">GSBRNA2T00004481001</name>
</gene>
<dbReference type="InterPro" id="IPR045168">
    <property type="entry name" value="YTH_prot"/>
</dbReference>
<dbReference type="EMBL" id="LK033038">
    <property type="protein sequence ID" value="CDY51902.1"/>
    <property type="molecule type" value="Genomic_DNA"/>
</dbReference>
<dbReference type="Gramene" id="CDY51902">
    <property type="protein sequence ID" value="CDY51902"/>
    <property type="gene ID" value="GSBRNA2T00004481001"/>
</dbReference>
<dbReference type="CDD" id="cd21134">
    <property type="entry name" value="YTH"/>
    <property type="match status" value="1"/>
</dbReference>
<protein>
    <recommendedName>
        <fullName evidence="1">YTH domain-containing family protein</fullName>
    </recommendedName>
</protein>
<dbReference type="InterPro" id="IPR007275">
    <property type="entry name" value="YTH_domain"/>
</dbReference>
<evidence type="ECO:0000313" key="6">
    <source>
        <dbReference type="Proteomes" id="UP000028999"/>
    </source>
</evidence>
<dbReference type="STRING" id="3708.A0A078IPP0"/>
<reference evidence="4" key="3">
    <citation type="submission" date="2021-01" db="EMBL/GenBank/DDBJ databases">
        <authorList>
            <consortium name="Genoscope - CEA"/>
            <person name="William W."/>
        </authorList>
    </citation>
    <scope>NUCLEOTIDE SEQUENCE</scope>
</reference>
<comment type="function">
    <text evidence="1">Specifically recognizes and binds N6-methyladenosine (m6A)-containing RNAs, and regulates mRNA stability. M6A is a modification present at internal sites of mRNAs and some non-coding RNAs and plays a role in mRNA stability and processing.</text>
</comment>
<evidence type="ECO:0000256" key="1">
    <source>
        <dbReference type="RuleBase" id="RU369095"/>
    </source>
</evidence>
<dbReference type="AlphaFoldDB" id="A0A078IPP0"/>
<keyword evidence="6" id="KW-1185">Reference proteome</keyword>
<dbReference type="EMBL" id="HG994367">
    <property type="protein sequence ID" value="CAF1704301.1"/>
    <property type="molecule type" value="Genomic_DNA"/>
</dbReference>
<dbReference type="OMA" id="VEYWKQD"/>